<evidence type="ECO:0000313" key="1">
    <source>
        <dbReference type="EMBL" id="KIL69575.1"/>
    </source>
</evidence>
<gene>
    <name evidence="1" type="ORF">M378DRAFT_68622</name>
</gene>
<dbReference type="EMBL" id="KN818225">
    <property type="protein sequence ID" value="KIL69575.1"/>
    <property type="molecule type" value="Genomic_DNA"/>
</dbReference>
<dbReference type="AlphaFoldDB" id="A0A0C2T1B3"/>
<reference evidence="1 2" key="1">
    <citation type="submission" date="2014-04" db="EMBL/GenBank/DDBJ databases">
        <title>Evolutionary Origins and Diversification of the Mycorrhizal Mutualists.</title>
        <authorList>
            <consortium name="DOE Joint Genome Institute"/>
            <consortium name="Mycorrhizal Genomics Consortium"/>
            <person name="Kohler A."/>
            <person name="Kuo A."/>
            <person name="Nagy L.G."/>
            <person name="Floudas D."/>
            <person name="Copeland A."/>
            <person name="Barry K.W."/>
            <person name="Cichocki N."/>
            <person name="Veneault-Fourrey C."/>
            <person name="LaButti K."/>
            <person name="Lindquist E.A."/>
            <person name="Lipzen A."/>
            <person name="Lundell T."/>
            <person name="Morin E."/>
            <person name="Murat C."/>
            <person name="Riley R."/>
            <person name="Ohm R."/>
            <person name="Sun H."/>
            <person name="Tunlid A."/>
            <person name="Henrissat B."/>
            <person name="Grigoriev I.V."/>
            <person name="Hibbett D.S."/>
            <person name="Martin F."/>
        </authorList>
    </citation>
    <scope>NUCLEOTIDE SEQUENCE [LARGE SCALE GENOMIC DNA]</scope>
    <source>
        <strain evidence="1 2">Koide BX008</strain>
    </source>
</reference>
<dbReference type="HOGENOM" id="CLU_162139_0_0_1"/>
<evidence type="ECO:0000313" key="2">
    <source>
        <dbReference type="Proteomes" id="UP000054549"/>
    </source>
</evidence>
<dbReference type="InParanoid" id="A0A0C2T1B3"/>
<organism evidence="1 2">
    <name type="scientific">Amanita muscaria (strain Koide BX008)</name>
    <dbReference type="NCBI Taxonomy" id="946122"/>
    <lineage>
        <taxon>Eukaryota</taxon>
        <taxon>Fungi</taxon>
        <taxon>Dikarya</taxon>
        <taxon>Basidiomycota</taxon>
        <taxon>Agaricomycotina</taxon>
        <taxon>Agaricomycetes</taxon>
        <taxon>Agaricomycetidae</taxon>
        <taxon>Agaricales</taxon>
        <taxon>Pluteineae</taxon>
        <taxon>Amanitaceae</taxon>
        <taxon>Amanita</taxon>
    </lineage>
</organism>
<dbReference type="OrthoDB" id="3237970at2759"/>
<name>A0A0C2T1B3_AMAMK</name>
<keyword evidence="2" id="KW-1185">Reference proteome</keyword>
<protein>
    <submittedName>
        <fullName evidence="1">Uncharacterized protein</fullName>
    </submittedName>
</protein>
<dbReference type="Proteomes" id="UP000054549">
    <property type="component" value="Unassembled WGS sequence"/>
</dbReference>
<accession>A0A0C2T1B3</accession>
<sequence length="85" mass="9761">MQPTLTRWIRIVPKTTLAREKVLSALGPGQSKNRVSVMDHLLEQKAAADESWPRNIRMETTVKKAALQRVQADVRTRLKKLLRET</sequence>
<proteinExistence type="predicted"/>